<keyword evidence="2 4" id="KW-0238">DNA-binding</keyword>
<evidence type="ECO:0000313" key="7">
    <source>
        <dbReference type="Proteomes" id="UP001449657"/>
    </source>
</evidence>
<keyword evidence="7" id="KW-1185">Reference proteome</keyword>
<evidence type="ECO:0000256" key="2">
    <source>
        <dbReference type="ARBA" id="ARBA00023125"/>
    </source>
</evidence>
<dbReference type="PANTHER" id="PTHR30055">
    <property type="entry name" value="HTH-TYPE TRANSCRIPTIONAL REGULATOR RUTR"/>
    <property type="match status" value="1"/>
</dbReference>
<dbReference type="RefSeq" id="WP_341842164.1">
    <property type="nucleotide sequence ID" value="NZ_CP149792.1"/>
</dbReference>
<dbReference type="InterPro" id="IPR036271">
    <property type="entry name" value="Tet_transcr_reg_TetR-rel_C_sf"/>
</dbReference>
<reference evidence="6 7" key="1">
    <citation type="submission" date="2024-03" db="EMBL/GenBank/DDBJ databases">
        <title>Chitinophaga caseinilytica sp. nov., a casein hydrolysing bacterium isolated from forest soil.</title>
        <authorList>
            <person name="Lee D.S."/>
            <person name="Han D.M."/>
            <person name="Baek J.H."/>
            <person name="Choi D.G."/>
            <person name="Jeon J.H."/>
            <person name="Jeon C.O."/>
        </authorList>
    </citation>
    <scope>NUCLEOTIDE SEQUENCE [LARGE SCALE GENOMIC DNA]</scope>
    <source>
        <strain evidence="6 7">KACC 19118</strain>
    </source>
</reference>
<gene>
    <name evidence="6" type="ORF">WJU22_05010</name>
</gene>
<dbReference type="SUPFAM" id="SSF46689">
    <property type="entry name" value="Homeodomain-like"/>
    <property type="match status" value="1"/>
</dbReference>
<organism evidence="6 7">
    <name type="scientific">Chitinophaga caseinilytica</name>
    <dbReference type="NCBI Taxonomy" id="2267521"/>
    <lineage>
        <taxon>Bacteria</taxon>
        <taxon>Pseudomonadati</taxon>
        <taxon>Bacteroidota</taxon>
        <taxon>Chitinophagia</taxon>
        <taxon>Chitinophagales</taxon>
        <taxon>Chitinophagaceae</taxon>
        <taxon>Chitinophaga</taxon>
    </lineage>
</organism>
<evidence type="ECO:0000256" key="4">
    <source>
        <dbReference type="PROSITE-ProRule" id="PRU00335"/>
    </source>
</evidence>
<dbReference type="Gene3D" id="1.10.357.10">
    <property type="entry name" value="Tetracycline Repressor, domain 2"/>
    <property type="match status" value="1"/>
</dbReference>
<protein>
    <submittedName>
        <fullName evidence="6">TetR/AcrR family transcriptional regulator</fullName>
    </submittedName>
</protein>
<dbReference type="SUPFAM" id="SSF48498">
    <property type="entry name" value="Tetracyclin repressor-like, C-terminal domain"/>
    <property type="match status" value="1"/>
</dbReference>
<dbReference type="InterPro" id="IPR050109">
    <property type="entry name" value="HTH-type_TetR-like_transc_reg"/>
</dbReference>
<evidence type="ECO:0000259" key="5">
    <source>
        <dbReference type="PROSITE" id="PS50977"/>
    </source>
</evidence>
<sequence>MLTENRDETRERIIDAALKRFTYYGASKTTMNEIAEDLHCSKASLYYYFPDKQALHVAVLEKAGETYFHDLQEKADQAATARQAFMELIATRHEFARRFCRLELFKVLKDKHLVRIANKAFEAARDREIGIITNIIEKGVDRGEMVSADPAKVAALYMHAMIGLRLSLVSKDLSEEISDEEFERVREWQVQLADIFINSLKK</sequence>
<dbReference type="PANTHER" id="PTHR30055:SF234">
    <property type="entry name" value="HTH-TYPE TRANSCRIPTIONAL REGULATOR BETI"/>
    <property type="match status" value="1"/>
</dbReference>
<dbReference type="Pfam" id="PF00440">
    <property type="entry name" value="TetR_N"/>
    <property type="match status" value="1"/>
</dbReference>
<evidence type="ECO:0000256" key="1">
    <source>
        <dbReference type="ARBA" id="ARBA00023015"/>
    </source>
</evidence>
<keyword evidence="3" id="KW-0804">Transcription</keyword>
<dbReference type="EMBL" id="CP150096">
    <property type="protein sequence ID" value="WZN47533.1"/>
    <property type="molecule type" value="Genomic_DNA"/>
</dbReference>
<dbReference type="PRINTS" id="PR00455">
    <property type="entry name" value="HTHTETR"/>
</dbReference>
<feature type="domain" description="HTH tetR-type" evidence="5">
    <location>
        <begin position="7"/>
        <end position="67"/>
    </location>
</feature>
<dbReference type="InterPro" id="IPR001647">
    <property type="entry name" value="HTH_TetR"/>
</dbReference>
<name>A0ABZ2Z5Q4_9BACT</name>
<dbReference type="PROSITE" id="PS50977">
    <property type="entry name" value="HTH_TETR_2"/>
    <property type="match status" value="1"/>
</dbReference>
<evidence type="ECO:0000256" key="3">
    <source>
        <dbReference type="ARBA" id="ARBA00023163"/>
    </source>
</evidence>
<dbReference type="Gene3D" id="1.10.10.60">
    <property type="entry name" value="Homeodomain-like"/>
    <property type="match status" value="1"/>
</dbReference>
<dbReference type="Proteomes" id="UP001449657">
    <property type="component" value="Chromosome"/>
</dbReference>
<evidence type="ECO:0000313" key="6">
    <source>
        <dbReference type="EMBL" id="WZN47533.1"/>
    </source>
</evidence>
<keyword evidence="1" id="KW-0805">Transcription regulation</keyword>
<accession>A0ABZ2Z5Q4</accession>
<proteinExistence type="predicted"/>
<dbReference type="InterPro" id="IPR009057">
    <property type="entry name" value="Homeodomain-like_sf"/>
</dbReference>
<feature type="DNA-binding region" description="H-T-H motif" evidence="4">
    <location>
        <begin position="30"/>
        <end position="49"/>
    </location>
</feature>